<organism evidence="1">
    <name type="scientific">Alloyangia sp. H15</name>
    <dbReference type="NCBI Taxonomy" id="3029062"/>
    <lineage>
        <taxon>Bacteria</taxon>
        <taxon>Pseudomonadati</taxon>
        <taxon>Pseudomonadota</taxon>
        <taxon>Alphaproteobacteria</taxon>
        <taxon>Rhodobacterales</taxon>
        <taxon>Roseobacteraceae</taxon>
        <taxon>Alloyangia</taxon>
    </lineage>
</organism>
<proteinExistence type="predicted"/>
<gene>
    <name evidence="1" type="ORF">PVT71_27950</name>
</gene>
<keyword evidence="1" id="KW-0614">Plasmid</keyword>
<dbReference type="InterPro" id="IPR022789">
    <property type="entry name" value="ParD"/>
</dbReference>
<name>A0AAU8ASU9_9RHOB</name>
<dbReference type="InterPro" id="IPR038296">
    <property type="entry name" value="ParD_sf"/>
</dbReference>
<reference evidence="1" key="1">
    <citation type="submission" date="2023-02" db="EMBL/GenBank/DDBJ databases">
        <title>Description and genomic characterization of Salipiger bruguierae sp. nov., isolated from the sediment of mangrove plant Bruguiera sexangula.</title>
        <authorList>
            <person name="Long M."/>
        </authorList>
    </citation>
    <scope>NUCLEOTIDE SEQUENCE</scope>
    <source>
        <strain evidence="1">H15</strain>
        <plasmid evidence="1">unnamed4</plasmid>
    </source>
</reference>
<dbReference type="AlphaFoldDB" id="A0AAU8ASU9"/>
<dbReference type="Pfam" id="PF03693">
    <property type="entry name" value="ParD_antitoxin"/>
    <property type="match status" value="1"/>
</dbReference>
<geneLocation type="plasmid" evidence="1">
    <name>unnamed4</name>
</geneLocation>
<dbReference type="EMBL" id="CP123389">
    <property type="protein sequence ID" value="XCC97735.1"/>
    <property type="molecule type" value="Genomic_DNA"/>
</dbReference>
<evidence type="ECO:0000313" key="1">
    <source>
        <dbReference type="EMBL" id="XCC97735.1"/>
    </source>
</evidence>
<dbReference type="RefSeq" id="WP_353476626.1">
    <property type="nucleotide sequence ID" value="NZ_CP123389.1"/>
</dbReference>
<accession>A0AAU8ASU9</accession>
<sequence>MSVKSSISLTEAQDAYVRGLVHDGRFPSVSAALQHGLELMRQESEQAEALRRLLDERRGGAFVSLAEGRAETEAMIARKRGARGL</sequence>
<protein>
    <submittedName>
        <fullName evidence="1">Type II toxin-antitoxin system ParD family antitoxin</fullName>
    </submittedName>
</protein>
<dbReference type="Gene3D" id="6.10.10.120">
    <property type="entry name" value="Antitoxin ParD1-like"/>
    <property type="match status" value="1"/>
</dbReference>